<dbReference type="RefSeq" id="WP_227307855.1">
    <property type="nucleotide sequence ID" value="NZ_JAESVA010000004.1"/>
</dbReference>
<dbReference type="Proteomes" id="UP000721844">
    <property type="component" value="Unassembled WGS sequence"/>
</dbReference>
<evidence type="ECO:0000313" key="2">
    <source>
        <dbReference type="EMBL" id="MCB8881185.1"/>
    </source>
</evidence>
<organism evidence="2 3">
    <name type="scientific">Acidisoma cellulosilyticum</name>
    <dbReference type="NCBI Taxonomy" id="2802395"/>
    <lineage>
        <taxon>Bacteria</taxon>
        <taxon>Pseudomonadati</taxon>
        <taxon>Pseudomonadota</taxon>
        <taxon>Alphaproteobacteria</taxon>
        <taxon>Acetobacterales</taxon>
        <taxon>Acidocellaceae</taxon>
        <taxon>Acidisoma</taxon>
    </lineage>
</organism>
<keyword evidence="1" id="KW-0732">Signal</keyword>
<keyword evidence="3" id="KW-1185">Reference proteome</keyword>
<dbReference type="AlphaFoldDB" id="A0A963Z1S7"/>
<evidence type="ECO:0000256" key="1">
    <source>
        <dbReference type="SAM" id="SignalP"/>
    </source>
</evidence>
<name>A0A963Z1S7_9PROT</name>
<gene>
    <name evidence="2" type="ORF">ACELLULO517_13135</name>
</gene>
<proteinExistence type="predicted"/>
<feature type="signal peptide" evidence="1">
    <location>
        <begin position="1"/>
        <end position="23"/>
    </location>
</feature>
<evidence type="ECO:0000313" key="3">
    <source>
        <dbReference type="Proteomes" id="UP000721844"/>
    </source>
</evidence>
<reference evidence="2 3" key="1">
    <citation type="journal article" date="2021" name="Microorganisms">
        <title>Acidisoma silvae sp. nov. and Acidisomacellulosilytica sp. nov., Two Acidophilic Bacteria Isolated from Decaying Wood, Hydrolyzing Cellulose and Producing Poly-3-hydroxybutyrate.</title>
        <authorList>
            <person name="Mieszkin S."/>
            <person name="Pouder E."/>
            <person name="Uroz S."/>
            <person name="Simon-Colin C."/>
            <person name="Alain K."/>
        </authorList>
    </citation>
    <scope>NUCLEOTIDE SEQUENCE [LARGE SCALE GENOMIC DNA]</scope>
    <source>
        <strain evidence="2 3">HW T5.17</strain>
    </source>
</reference>
<accession>A0A963Z1S7</accession>
<comment type="caution">
    <text evidence="2">The sequence shown here is derived from an EMBL/GenBank/DDBJ whole genome shotgun (WGS) entry which is preliminary data.</text>
</comment>
<sequence>MNITKILGAALTLSMLGGAVASAHTVPQPQSQAATMSTLMNAAPTAVLASNFAQPSNLANAPKPMLLAKTLPLANFGQWDEAASEN</sequence>
<feature type="chain" id="PRO_5037975860" evidence="1">
    <location>
        <begin position="24"/>
        <end position="86"/>
    </location>
</feature>
<dbReference type="EMBL" id="JAESVA010000004">
    <property type="protein sequence ID" value="MCB8881185.1"/>
    <property type="molecule type" value="Genomic_DNA"/>
</dbReference>
<protein>
    <submittedName>
        <fullName evidence="2">Uncharacterized protein</fullName>
    </submittedName>
</protein>